<dbReference type="RefSeq" id="WP_102365931.1">
    <property type="nucleotide sequence ID" value="NZ_CP020991.1"/>
</dbReference>
<proteinExistence type="predicted"/>
<feature type="region of interest" description="Disordered" evidence="2">
    <location>
        <begin position="572"/>
        <end position="663"/>
    </location>
</feature>
<feature type="region of interest" description="Disordered" evidence="2">
    <location>
        <begin position="696"/>
        <end position="730"/>
    </location>
</feature>
<feature type="region of interest" description="Disordered" evidence="2">
    <location>
        <begin position="1827"/>
        <end position="1863"/>
    </location>
</feature>
<dbReference type="Pfam" id="PF00395">
    <property type="entry name" value="SLH"/>
    <property type="match status" value="3"/>
</dbReference>
<evidence type="ECO:0000313" key="6">
    <source>
        <dbReference type="Proteomes" id="UP000235589"/>
    </source>
</evidence>
<feature type="region of interest" description="Disordered" evidence="2">
    <location>
        <begin position="2118"/>
        <end position="2173"/>
    </location>
</feature>
<dbReference type="Gene3D" id="2.60.40.2700">
    <property type="match status" value="1"/>
</dbReference>
<dbReference type="InterPro" id="IPR013783">
    <property type="entry name" value="Ig-like_fold"/>
</dbReference>
<dbReference type="InterPro" id="IPR001119">
    <property type="entry name" value="SLH_dom"/>
</dbReference>
<feature type="compositionally biased region" description="Low complexity" evidence="2">
    <location>
        <begin position="572"/>
        <end position="593"/>
    </location>
</feature>
<feature type="chain" id="PRO_5017949657" evidence="3">
    <location>
        <begin position="29"/>
        <end position="3174"/>
    </location>
</feature>
<feature type="compositionally biased region" description="Polar residues" evidence="2">
    <location>
        <begin position="1949"/>
        <end position="1961"/>
    </location>
</feature>
<dbReference type="PROSITE" id="PS51272">
    <property type="entry name" value="SLH"/>
    <property type="match status" value="3"/>
</dbReference>
<feature type="domain" description="SLH" evidence="4">
    <location>
        <begin position="26"/>
        <end position="82"/>
    </location>
</feature>
<reference evidence="5 6" key="1">
    <citation type="submission" date="2017-04" db="EMBL/GenBank/DDBJ databases">
        <title>Monoglobus pectinilyticus 14 draft genome.</title>
        <authorList>
            <person name="Kim C."/>
            <person name="Rosendale D.I."/>
            <person name="Kelly W.J."/>
            <person name="Tannock G.W."/>
            <person name="Patchett M.L."/>
            <person name="Jordens J.Z."/>
        </authorList>
    </citation>
    <scope>NUCLEOTIDE SEQUENCE [LARGE SCALE GENOMIC DNA]</scope>
    <source>
        <strain evidence="5 6">14</strain>
    </source>
</reference>
<protein>
    <submittedName>
        <fullName evidence="5">S-layer domain-containing protein</fullName>
    </submittedName>
</protein>
<feature type="domain" description="SLH" evidence="4">
    <location>
        <begin position="84"/>
        <end position="147"/>
    </location>
</feature>
<feature type="signal peptide" evidence="3">
    <location>
        <begin position="1"/>
        <end position="28"/>
    </location>
</feature>
<name>A0A2K9P3D3_9FIRM</name>
<feature type="compositionally biased region" description="Low complexity" evidence="2">
    <location>
        <begin position="2120"/>
        <end position="2171"/>
    </location>
</feature>
<evidence type="ECO:0000256" key="2">
    <source>
        <dbReference type="SAM" id="MobiDB-lite"/>
    </source>
</evidence>
<dbReference type="PANTHER" id="PTHR48125">
    <property type="entry name" value="LP07818P1"/>
    <property type="match status" value="1"/>
</dbReference>
<feature type="compositionally biased region" description="Low complexity" evidence="2">
    <location>
        <begin position="653"/>
        <end position="663"/>
    </location>
</feature>
<feature type="region of interest" description="Disordered" evidence="2">
    <location>
        <begin position="1939"/>
        <end position="1967"/>
    </location>
</feature>
<feature type="region of interest" description="Disordered" evidence="2">
    <location>
        <begin position="2336"/>
        <end position="2374"/>
    </location>
</feature>
<evidence type="ECO:0000256" key="3">
    <source>
        <dbReference type="SAM" id="SignalP"/>
    </source>
</evidence>
<feature type="compositionally biased region" description="Low complexity" evidence="2">
    <location>
        <begin position="702"/>
        <end position="730"/>
    </location>
</feature>
<organism evidence="5 6">
    <name type="scientific">Monoglobus pectinilyticus</name>
    <dbReference type="NCBI Taxonomy" id="1981510"/>
    <lineage>
        <taxon>Bacteria</taxon>
        <taxon>Bacillati</taxon>
        <taxon>Bacillota</taxon>
        <taxon>Clostridia</taxon>
        <taxon>Monoglobales</taxon>
        <taxon>Monoglobaceae</taxon>
        <taxon>Monoglobus</taxon>
    </lineage>
</organism>
<dbReference type="KEGG" id="mpec:B9O19_01597"/>
<feature type="domain" description="SLH" evidence="4">
    <location>
        <begin position="148"/>
        <end position="211"/>
    </location>
</feature>
<sequence length="3174" mass="331489">MRTFKRSLALVLAIAMVLTTFGMTVVSAAQYNDTEGHWAESYINTWSGYGVIQGDGGYFRPDDAITRAEVAQVTDNVISYEKIADNMFTDVSTTDWFADAVLKLVAAGTLTGNGDGTMTPNNYMTREEAMTMLARAYGLTVENTQAGITQYADYQNISDYATGYVGAMTAAGYVGGYEDGTIRPKDYISRAEFVKIIDNMIKLYITEPGSYGPEYVGGIVMIKTGGVTLNGIVAGGVVVSPQVSGDVTITGSQISGDIVNLSEKANVTSNTGNVTNPSATTKPNNIVIGGGGSGGGGNGGGPASLTVKFHYGENYGTVKTRSVTKGKKLSESSVPTPTESNWDGLWYTSKSAAEKCSGTTFDPTVSAVNKNYDLYAGHINNYDLKDVEIAVDNKTDYVNVYVGDVLTATNLAPAAAKNYVSYQWYRTKESNGTGDKISGATKSTYTAVEADKGMYLKVVVTGDGTNYNGTVSDVSTIVLAKDAPSIYPEKTTAAFGNDAATTVTLTEGQTITGVKTESGEMLTADQYTFDAETGKLTISKDYLAGLTDGQNVFTIVVSDDAAYNVTFVVTTTGGPTEGPVPTEEPEPTATPVTPDKPTATPVTPDKPTATPVTPDKPTATPVTPDKPTATPVTPDKPTATPVTPDKPTATPVTPDEPTATPLPTATVAPIQKYVATVNVTGGKAVLKDANGNTYPLVEVSNPTEEPVPTATASTEEPTEAPATAKPTMPPLTEITESYTFIADDFNSAGTLPISEGTMLDNGKVYSPAGNNAATNKKSSEINGASHLNSMRLKGAQNSLVFKTAVDVAVTVYGNAHDSRVYAAGTTNGGVELGKGQTGSGVFTFNASAGTTVYLTAVNDADNSGGDLFIAGFTVEPTANAAAEDGAVQYLIPEGDVVTVDATPDTAGLYPIVTVKGADGQDIAVSDNKFTMPGQNVTTEVTFGDAPATATPAPTATVSPEPTATATVAPPTATPVFPSYANWNIGQAKIDTTDGAAAEVVYPAEGGKAAIEVTSRNIYTTLDQEVSAGQANVSLDVYIDPAVPKNFRIYLESGTENYQNPNGEYVFAEVANNNNSSVNYGPNPAEENKLFDYSQMTAGWYKFNITLDYEGTDFITLEVTAPDGTVAGTAKMGAIAGKSTALRQVRLIQTAAAAQFADMAITVSGQPTATPAPSTPSPTAVPVSSIVVPANDLTLDGGAVLSDNAGQNYTWTEKATDEMKSTFGDPIDSVNTAKFALMNGDGRNVSKTINIPADGEYKLMVMSIEYNNRYFTASVDNGAAIEPESQTPGKMATNNAGGSNVDLTVTEYNLGTLTNGEHTVKVISAANNSRNILAIAVVPVAAPATPDPSATPEPNKYIATVNVTGGTAVLKDAEGNVYPTYAPEATVAPTIEPSAEPSDAPTAEPSDAPTDEPAATATTAPVTPVTYKYTSTSEIKGGNLCEGDTCTFVDEASEEIRTLFADGSDAAKVAPALTANYKNYVGGTGSKASQPYIEGINLEPGTYNVYYLGYNNEVAIDATIGDISFSIPAASGVAVAREDNNASRVLKAYKFTFTAETALTNATLKFNTTEQWLPDIFSVILTNTTVAANAAGVDGAVQYLIPEGDVVTVDATAETAGQVASVTVTGADGQDVKVENNKFTMPGQNVTADITFAEAPATATPEATAAPTAKPAEVMIAGDMTLNGSAKVYNDAPKEPTAAYTEEYSNIFGENFSKAGTSKVGFLGSNFGGYVTKNYTIDETGSYKAYIMVSYAQSNNQFALSKDGTQVVQGTLVDKSEKVGTNGQDLFIYTYDIDNLEAGTYEFKYYSELGQCSDFVAAAIVAAEAPATATPAPATETPAPATATPEATEAPTPDPSATPSVRYTYTKGATTNGSFDVQNVSHPELVTKTADTANKVKWTAKNDLAKFENIVDPEPITVGDITIDPLNNATGGASDFWKHNTDTVDGISGNGNPRPSSLTGTPSDKDLPTNGTVLKLTSAKSGQAVVNYMTNAGKIFTVIEAKQGETTGSYLYQVTAPSKAAYTSDPIEMKVGYDYYVFVPASKIAVGYIEFTPYIETTEAFAGDTIKVLPSANDGYSVDEVSYTPENGNKTVVSQNAEGYTFSMPEANVEINVAFKEGAEPSETPAPTATAAPATETPEPTEAPATETPVPSATATPTEAPATETPAPTDAPVSTIAPIPAKGMTLPSGVNTTDKSSKVYNWNDKATDEMKAVFGDPLTGVNTEALVPMGAADRTISAKINVSAEQAGSYKLMVLGIEYSNRYYNVKVDSGNAIAPENTNPGKVALIDPTESNSDLTITTYDLGELTEGEHTISVISAANNSRDFFAMGFVKYTPAPATETPAPTEEPATATPEPSATAEPTEAPATETPAPSATAMPIDDYIKANIDDVNNQLVDGDVQYAQLVPNYDNSTVDVEVLDGTIKNMSVVKSIEAAIGLVNKYDPVAKYAVHYDGSDYATVSAANEAATNFDTVDNRPDGYKSYNPVTVFGKDDSPSAIAIGKAVSASLGLNTEQFNSISTTDLATFLGYLEANSKYSVNVTAYGADGNSIFTYKFIFADKQPVPTATAEPTATPEATATAAPIVVNMFDKSAVAISAGSQDTGLYWDNTKSGNMALIKSSVVGSFEGAQGIILREGTSGAVSVNVYKTKATTATDVDATQIATREIKMTGGYTPNYDNIISFEDGTTFESDDNILIKLSAIDHSSYCGNYSTCTISFDMPRYDIALDTFENGVASINSKSNPTVANAITKAAEGELVFVTATANADYELADVQYKGASESDYTKSASIAGAKTTAVAFEMPGEAATVKPIINALTYVTASISADNGSVTFTDGVASDTNRAITGKNVSFTVSANDGYAVESVKVMAGNDDVSSSVGLVENLGVYSFTTPLTDFTVTVNYIEAKAITVASVSNGSVSVENVTRPELIKKELNTAASVTWKAYDETANAIAANATDPDPITIDGVGVVDLPNNNDSATATDKKWTRGTSYKFDSSIGNFTGSISGGGNPRPSSFSGTPSATNLPAAGTVFEFTAAADGQMQIAYFAGSGKTLYLLESEPNADKGTQLATFTGANANAITDVFEVKAGNTYYFFGGATKAQYFGFKFVPYNYTILGVAGDTIKVNATPESGNYVVDTVTYATATEPSNSIPVVDNGDGYTFEMPNDAVTVNATFVNSII</sequence>
<dbReference type="Proteomes" id="UP000235589">
    <property type="component" value="Chromosome"/>
</dbReference>
<keyword evidence="3" id="KW-0732">Signal</keyword>
<evidence type="ECO:0000259" key="4">
    <source>
        <dbReference type="PROSITE" id="PS51272"/>
    </source>
</evidence>
<evidence type="ECO:0000256" key="1">
    <source>
        <dbReference type="ARBA" id="ARBA00022737"/>
    </source>
</evidence>
<dbReference type="GeneID" id="98062988"/>
<dbReference type="EMBL" id="CP020991">
    <property type="protein sequence ID" value="AUO19754.1"/>
    <property type="molecule type" value="Genomic_DNA"/>
</dbReference>
<feature type="compositionally biased region" description="Low complexity" evidence="2">
    <location>
        <begin position="1827"/>
        <end position="1858"/>
    </location>
</feature>
<keyword evidence="1" id="KW-0677">Repeat</keyword>
<evidence type="ECO:0000313" key="5">
    <source>
        <dbReference type="EMBL" id="AUO19754.1"/>
    </source>
</evidence>
<gene>
    <name evidence="5" type="ORF">B9O19_01597</name>
</gene>
<accession>A0A2K9P3D3</accession>
<feature type="region of interest" description="Disordered" evidence="2">
    <location>
        <begin position="1387"/>
        <end position="1420"/>
    </location>
</feature>
<dbReference type="Gene3D" id="2.60.40.10">
    <property type="entry name" value="Immunoglobulins"/>
    <property type="match status" value="1"/>
</dbReference>
<keyword evidence="6" id="KW-1185">Reference proteome</keyword>
<feature type="compositionally biased region" description="Low complexity" evidence="2">
    <location>
        <begin position="1402"/>
        <end position="1420"/>
    </location>
</feature>
<dbReference type="OrthoDB" id="5845122at2"/>
<dbReference type="PANTHER" id="PTHR48125:SF10">
    <property type="entry name" value="OS12G0136300 PROTEIN"/>
    <property type="match status" value="1"/>
</dbReference>